<keyword evidence="3" id="KW-1185">Reference proteome</keyword>
<keyword evidence="1" id="KW-1133">Transmembrane helix</keyword>
<keyword evidence="1" id="KW-0812">Transmembrane</keyword>
<organism evidence="2 3">
    <name type="scientific">Eleusine coracana subsp. coracana</name>
    <dbReference type="NCBI Taxonomy" id="191504"/>
    <lineage>
        <taxon>Eukaryota</taxon>
        <taxon>Viridiplantae</taxon>
        <taxon>Streptophyta</taxon>
        <taxon>Embryophyta</taxon>
        <taxon>Tracheophyta</taxon>
        <taxon>Spermatophyta</taxon>
        <taxon>Magnoliopsida</taxon>
        <taxon>Liliopsida</taxon>
        <taxon>Poales</taxon>
        <taxon>Poaceae</taxon>
        <taxon>PACMAD clade</taxon>
        <taxon>Chloridoideae</taxon>
        <taxon>Cynodonteae</taxon>
        <taxon>Eleusininae</taxon>
        <taxon>Eleusine</taxon>
    </lineage>
</organism>
<proteinExistence type="predicted"/>
<reference evidence="2" key="2">
    <citation type="submission" date="2021-12" db="EMBL/GenBank/DDBJ databases">
        <title>Resequencing data analysis of finger millet.</title>
        <authorList>
            <person name="Hatakeyama M."/>
            <person name="Aluri S."/>
            <person name="Balachadran M.T."/>
            <person name="Sivarajan S.R."/>
            <person name="Poveda L."/>
            <person name="Shimizu-Inatsugi R."/>
            <person name="Schlapbach R."/>
            <person name="Sreeman S.M."/>
            <person name="Shimizu K.K."/>
        </authorList>
    </citation>
    <scope>NUCLEOTIDE SEQUENCE</scope>
</reference>
<reference evidence="2" key="1">
    <citation type="journal article" date="2018" name="DNA Res.">
        <title>Multiple hybrid de novo genome assembly of finger millet, an orphan allotetraploid crop.</title>
        <authorList>
            <person name="Hatakeyama M."/>
            <person name="Aluri S."/>
            <person name="Balachadran M.T."/>
            <person name="Sivarajan S.R."/>
            <person name="Patrignani A."/>
            <person name="Gruter S."/>
            <person name="Poveda L."/>
            <person name="Shimizu-Inatsugi R."/>
            <person name="Baeten J."/>
            <person name="Francoijs K.J."/>
            <person name="Nataraja K.N."/>
            <person name="Reddy Y.A.N."/>
            <person name="Phadnis S."/>
            <person name="Ravikumar R.L."/>
            <person name="Schlapbach R."/>
            <person name="Sreeman S.M."/>
            <person name="Shimizu K.K."/>
        </authorList>
    </citation>
    <scope>NUCLEOTIDE SEQUENCE</scope>
</reference>
<dbReference type="EMBL" id="BQKI01000080">
    <property type="protein sequence ID" value="GJN28539.1"/>
    <property type="molecule type" value="Genomic_DNA"/>
</dbReference>
<dbReference type="Proteomes" id="UP001054889">
    <property type="component" value="Unassembled WGS sequence"/>
</dbReference>
<comment type="caution">
    <text evidence="2">The sequence shown here is derived from an EMBL/GenBank/DDBJ whole genome shotgun (WGS) entry which is preliminary data.</text>
</comment>
<accession>A0AAV5EYP8</accession>
<gene>
    <name evidence="2" type="primary">gb16678</name>
    <name evidence="2" type="ORF">PR202_gb16678</name>
</gene>
<sequence length="410" mass="45562">MATELRDGRNTLFWQDRWILGKRLEDVAPLIHSMVPKRAANRRTVHDALTDMSWIQDIHGVATAKLHKLADLIHRQEVEKLQGLEFKSYAEQQKYLNDAKDARDKVYHILDSTQEMITRTNDENDATKTTVAQDVYNYCTNGIELSLEFIRSYNTRLTYLDKLKSHSDDLINRLKWLDPATQQEEAQRLALEAGVYKKAMLEYAEKFQHFIPNQFSKVLKENKIIFEDLVQENVAKLGFTGPFKNLDDIQKLQVYENIIEAAGQGKSVVTDSFEALGKAGVAFLVFTAGAMVWDIYTAEDKLQEAVRDSVNALVEVVNLEVGAVVDAAVEAGFVALDIEIASAAVTVIGAVAGFGIGALIGMAAGALLDLIFSSGTSKVNITDGLTVCRVAPMPDGLQLARLVKHNYPDL</sequence>
<feature type="transmembrane region" description="Helical" evidence="1">
    <location>
        <begin position="343"/>
        <end position="368"/>
    </location>
</feature>
<protein>
    <submittedName>
        <fullName evidence="2">Uncharacterized protein</fullName>
    </submittedName>
</protein>
<keyword evidence="1" id="KW-0472">Membrane</keyword>
<evidence type="ECO:0000313" key="3">
    <source>
        <dbReference type="Proteomes" id="UP001054889"/>
    </source>
</evidence>
<evidence type="ECO:0000256" key="1">
    <source>
        <dbReference type="SAM" id="Phobius"/>
    </source>
</evidence>
<evidence type="ECO:0000313" key="2">
    <source>
        <dbReference type="EMBL" id="GJN28539.1"/>
    </source>
</evidence>
<name>A0AAV5EYP8_ELECO</name>
<dbReference type="AlphaFoldDB" id="A0AAV5EYP8"/>